<dbReference type="InterPro" id="IPR002557">
    <property type="entry name" value="Chitin-bd_dom"/>
</dbReference>
<keyword evidence="7" id="KW-0221">Differentiation</keyword>
<keyword evidence="6" id="KW-0677">Repeat</keyword>
<protein>
    <submittedName>
        <fullName evidence="17">Uncharacterized protein</fullName>
    </submittedName>
</protein>
<feature type="disulfide bond" evidence="13">
    <location>
        <begin position="236"/>
        <end position="245"/>
    </location>
</feature>
<dbReference type="GO" id="GO:0005576">
    <property type="term" value="C:extracellular region"/>
    <property type="evidence" value="ECO:0007669"/>
    <property type="project" value="InterPro"/>
</dbReference>
<dbReference type="InterPro" id="IPR001881">
    <property type="entry name" value="EGF-like_Ca-bd_dom"/>
</dbReference>
<keyword evidence="10" id="KW-1133">Transmembrane helix</keyword>
<evidence type="ECO:0000256" key="5">
    <source>
        <dbReference type="ARBA" id="ARBA00022729"/>
    </source>
</evidence>
<evidence type="ECO:0000256" key="4">
    <source>
        <dbReference type="ARBA" id="ARBA00022692"/>
    </source>
</evidence>
<keyword evidence="8" id="KW-0832">Ubl conjugation</keyword>
<dbReference type="GO" id="GO:0008061">
    <property type="term" value="F:chitin binding"/>
    <property type="evidence" value="ECO:0007669"/>
    <property type="project" value="InterPro"/>
</dbReference>
<dbReference type="InterPro" id="IPR000152">
    <property type="entry name" value="EGF-type_Asp/Asn_hydroxyl_site"/>
</dbReference>
<keyword evidence="9" id="KW-0914">Notch signaling pathway</keyword>
<feature type="domain" description="EGF-like" evidence="15">
    <location>
        <begin position="267"/>
        <end position="303"/>
    </location>
</feature>
<feature type="disulfide bond" evidence="13">
    <location>
        <begin position="335"/>
        <end position="344"/>
    </location>
</feature>
<evidence type="ECO:0000313" key="17">
    <source>
        <dbReference type="EMBL" id="CAF1062243.1"/>
    </source>
</evidence>
<feature type="disulfide bond" evidence="13">
    <location>
        <begin position="123"/>
        <end position="132"/>
    </location>
</feature>
<dbReference type="GO" id="GO:0007219">
    <property type="term" value="P:Notch signaling pathway"/>
    <property type="evidence" value="ECO:0007669"/>
    <property type="project" value="UniProtKB-KW"/>
</dbReference>
<evidence type="ECO:0000256" key="13">
    <source>
        <dbReference type="PROSITE-ProRule" id="PRU00076"/>
    </source>
</evidence>
<keyword evidence="2" id="KW-0217">Developmental protein</keyword>
<feature type="domain" description="EGF-like" evidence="15">
    <location>
        <begin position="207"/>
        <end position="246"/>
    </location>
</feature>
<keyword evidence="11" id="KW-0472">Membrane</keyword>
<evidence type="ECO:0000256" key="14">
    <source>
        <dbReference type="SAM" id="SignalP"/>
    </source>
</evidence>
<comment type="caution">
    <text evidence="17">The sequence shown here is derived from an EMBL/GenBank/DDBJ whole genome shotgun (WGS) entry which is preliminary data.</text>
</comment>
<gene>
    <name evidence="17" type="ORF">XAT740_LOCUS16349</name>
</gene>
<evidence type="ECO:0000256" key="1">
    <source>
        <dbReference type="ARBA" id="ARBA00004479"/>
    </source>
</evidence>
<dbReference type="InterPro" id="IPR000742">
    <property type="entry name" value="EGF"/>
</dbReference>
<dbReference type="PANTHER" id="PTHR24049:SF22">
    <property type="entry name" value="DROSOPHILA CRUMBS HOMOLOG"/>
    <property type="match status" value="1"/>
</dbReference>
<feature type="disulfide bond" evidence="13">
    <location>
        <begin position="102"/>
        <end position="112"/>
    </location>
</feature>
<dbReference type="PROSITE" id="PS01186">
    <property type="entry name" value="EGF_2"/>
    <property type="match status" value="3"/>
</dbReference>
<dbReference type="PROSITE" id="PS00022">
    <property type="entry name" value="EGF_1"/>
    <property type="match status" value="5"/>
</dbReference>
<dbReference type="SUPFAM" id="SSF57625">
    <property type="entry name" value="Invertebrate chitin-binding proteins"/>
    <property type="match status" value="1"/>
</dbReference>
<evidence type="ECO:0000259" key="15">
    <source>
        <dbReference type="PROSITE" id="PS50026"/>
    </source>
</evidence>
<feature type="disulfide bond" evidence="13">
    <location>
        <begin position="140"/>
        <end position="150"/>
    </location>
</feature>
<comment type="caution">
    <text evidence="13">Lacks conserved residue(s) required for the propagation of feature annotation.</text>
</comment>
<evidence type="ECO:0000256" key="3">
    <source>
        <dbReference type="ARBA" id="ARBA00022536"/>
    </source>
</evidence>
<reference evidence="17" key="1">
    <citation type="submission" date="2021-02" db="EMBL/GenBank/DDBJ databases">
        <authorList>
            <person name="Nowell W R."/>
        </authorList>
    </citation>
    <scope>NUCLEOTIDE SEQUENCE</scope>
</reference>
<sequence length="459" mass="50039">MIHLSVCFLLLLHFVTGEDICQNVNCGSGICIRTQNPALPYFCRCPAGTNTILPCPSENPCSRNPCGSGTCEVMPSLLHGYLCRCAGDAISLTSCNVTRSGCYSNPCINGLCIEGLASYFCNCLPTWTGKLCDEQITSPCSKNPCNPGKCLQLNEPNIPFVCLCPNGQFGLSCRMFGYLPSTARIFTTAITTTTTTTTTTMRTTTNSLFTCDPYDSRSCMNGGRCLQAANNYRCLCKPGYTGVFCDMSKSTTVQALYQYDYRGNVSDINECASNPCQYGGVCYDLQASYICYCQDGSFRSRCLPRAITTSTARTLLCPCQNGGVCSRIGSQICVCPIGYAGRFCEHMSTVAAVSNCNGVQCINGGTCYGSTSDSARCLCKNGFTGRYCETEYFQCQSNGRFVDSYNCAQGKYFECIHFQEGASANPYGMLLSRSCPISLRFNFQADRCDYAQNVKCQYQ</sequence>
<dbReference type="InterPro" id="IPR018097">
    <property type="entry name" value="EGF_Ca-bd_CS"/>
</dbReference>
<dbReference type="PROSITE" id="PS01187">
    <property type="entry name" value="EGF_CA"/>
    <property type="match status" value="1"/>
</dbReference>
<feature type="chain" id="PRO_5033058486" evidence="14">
    <location>
        <begin position="18"/>
        <end position="459"/>
    </location>
</feature>
<feature type="disulfide bond" evidence="13">
    <location>
        <begin position="379"/>
        <end position="388"/>
    </location>
</feature>
<keyword evidence="18" id="KW-1185">Reference proteome</keyword>
<evidence type="ECO:0000256" key="11">
    <source>
        <dbReference type="ARBA" id="ARBA00023136"/>
    </source>
</evidence>
<dbReference type="FunFam" id="2.10.25.10:FF:000368">
    <property type="entry name" value="Delta-like 3 (Drosophila), isoform CRA_b"/>
    <property type="match status" value="1"/>
</dbReference>
<feature type="domain" description="EGF-like" evidence="15">
    <location>
        <begin position="352"/>
        <end position="389"/>
    </location>
</feature>
<dbReference type="CDD" id="cd00054">
    <property type="entry name" value="EGF_CA"/>
    <property type="match status" value="2"/>
</dbReference>
<evidence type="ECO:0000256" key="9">
    <source>
        <dbReference type="ARBA" id="ARBA00022976"/>
    </source>
</evidence>
<feature type="signal peptide" evidence="14">
    <location>
        <begin position="1"/>
        <end position="17"/>
    </location>
</feature>
<dbReference type="Proteomes" id="UP000663828">
    <property type="component" value="Unassembled WGS sequence"/>
</dbReference>
<evidence type="ECO:0000256" key="10">
    <source>
        <dbReference type="ARBA" id="ARBA00022989"/>
    </source>
</evidence>
<feature type="disulfide bond" evidence="13">
    <location>
        <begin position="164"/>
        <end position="173"/>
    </location>
</feature>
<keyword evidence="4" id="KW-0812">Transmembrane</keyword>
<feature type="domain" description="EGF-like" evidence="15">
    <location>
        <begin position="136"/>
        <end position="174"/>
    </location>
</feature>
<keyword evidence="3 13" id="KW-0245">EGF-like domain</keyword>
<dbReference type="SMART" id="SM00494">
    <property type="entry name" value="ChtBD2"/>
    <property type="match status" value="1"/>
</dbReference>
<dbReference type="PRINTS" id="PR00010">
    <property type="entry name" value="EGFBLOOD"/>
</dbReference>
<dbReference type="Gene3D" id="2.10.25.10">
    <property type="entry name" value="Laminin"/>
    <property type="match status" value="5"/>
</dbReference>
<dbReference type="SMART" id="SM00181">
    <property type="entry name" value="EGF"/>
    <property type="match status" value="8"/>
</dbReference>
<dbReference type="GO" id="GO:0016020">
    <property type="term" value="C:membrane"/>
    <property type="evidence" value="ECO:0007669"/>
    <property type="project" value="UniProtKB-SubCell"/>
</dbReference>
<dbReference type="Gene3D" id="2.170.140.10">
    <property type="entry name" value="Chitin binding domain"/>
    <property type="match status" value="1"/>
</dbReference>
<keyword evidence="12 13" id="KW-1015">Disulfide bond</keyword>
<name>A0A814L831_ADIRI</name>
<feature type="domain" description="EGF-like" evidence="15">
    <location>
        <begin position="98"/>
        <end position="133"/>
    </location>
</feature>
<dbReference type="PROSITE" id="PS00010">
    <property type="entry name" value="ASX_HYDROXYL"/>
    <property type="match status" value="1"/>
</dbReference>
<dbReference type="Pfam" id="PF00008">
    <property type="entry name" value="EGF"/>
    <property type="match status" value="2"/>
</dbReference>
<feature type="domain" description="EGF-like" evidence="15">
    <location>
        <begin position="313"/>
        <end position="345"/>
    </location>
</feature>
<dbReference type="SMART" id="SM00179">
    <property type="entry name" value="EGF_CA"/>
    <property type="match status" value="4"/>
</dbReference>
<keyword evidence="5 14" id="KW-0732">Signal</keyword>
<dbReference type="Pfam" id="PF12661">
    <property type="entry name" value="hEGF"/>
    <property type="match status" value="3"/>
</dbReference>
<evidence type="ECO:0000256" key="12">
    <source>
        <dbReference type="ARBA" id="ARBA00023157"/>
    </source>
</evidence>
<dbReference type="PROSITE" id="PS50940">
    <property type="entry name" value="CHIT_BIND_II"/>
    <property type="match status" value="1"/>
</dbReference>
<dbReference type="InterPro" id="IPR036508">
    <property type="entry name" value="Chitin-bd_dom_sf"/>
</dbReference>
<dbReference type="GO" id="GO:0005509">
    <property type="term" value="F:calcium ion binding"/>
    <property type="evidence" value="ECO:0007669"/>
    <property type="project" value="InterPro"/>
</dbReference>
<organism evidence="17 18">
    <name type="scientific">Adineta ricciae</name>
    <name type="common">Rotifer</name>
    <dbReference type="NCBI Taxonomy" id="249248"/>
    <lineage>
        <taxon>Eukaryota</taxon>
        <taxon>Metazoa</taxon>
        <taxon>Spiralia</taxon>
        <taxon>Gnathifera</taxon>
        <taxon>Rotifera</taxon>
        <taxon>Eurotatoria</taxon>
        <taxon>Bdelloidea</taxon>
        <taxon>Adinetida</taxon>
        <taxon>Adinetidae</taxon>
        <taxon>Adineta</taxon>
    </lineage>
</organism>
<evidence type="ECO:0000313" key="18">
    <source>
        <dbReference type="Proteomes" id="UP000663828"/>
    </source>
</evidence>
<comment type="subcellular location">
    <subcellularLocation>
        <location evidence="1">Membrane</location>
        <topology evidence="1">Single-pass type I membrane protein</topology>
    </subcellularLocation>
</comment>
<feature type="domain" description="Chitin-binding type-2" evidence="16">
    <location>
        <begin position="392"/>
        <end position="458"/>
    </location>
</feature>
<proteinExistence type="predicted"/>
<dbReference type="EMBL" id="CAJNOR010001039">
    <property type="protein sequence ID" value="CAF1062243.1"/>
    <property type="molecule type" value="Genomic_DNA"/>
</dbReference>
<evidence type="ECO:0000256" key="6">
    <source>
        <dbReference type="ARBA" id="ARBA00022737"/>
    </source>
</evidence>
<evidence type="ECO:0000259" key="16">
    <source>
        <dbReference type="PROSITE" id="PS50940"/>
    </source>
</evidence>
<accession>A0A814L831</accession>
<evidence type="ECO:0000256" key="7">
    <source>
        <dbReference type="ARBA" id="ARBA00022782"/>
    </source>
</evidence>
<evidence type="ECO:0000256" key="8">
    <source>
        <dbReference type="ARBA" id="ARBA00022843"/>
    </source>
</evidence>
<dbReference type="SUPFAM" id="SSF57196">
    <property type="entry name" value="EGF/Laminin"/>
    <property type="match status" value="6"/>
</dbReference>
<evidence type="ECO:0000256" key="2">
    <source>
        <dbReference type="ARBA" id="ARBA00022473"/>
    </source>
</evidence>
<feature type="disulfide bond" evidence="13">
    <location>
        <begin position="145"/>
        <end position="162"/>
    </location>
</feature>
<dbReference type="PANTHER" id="PTHR24049">
    <property type="entry name" value="CRUMBS FAMILY MEMBER"/>
    <property type="match status" value="1"/>
</dbReference>
<dbReference type="GO" id="GO:0030154">
    <property type="term" value="P:cell differentiation"/>
    <property type="evidence" value="ECO:0007669"/>
    <property type="project" value="UniProtKB-KW"/>
</dbReference>
<dbReference type="AlphaFoldDB" id="A0A814L831"/>
<feature type="disulfide bond" evidence="13">
    <location>
        <begin position="293"/>
        <end position="302"/>
    </location>
</feature>
<dbReference type="InterPro" id="IPR013032">
    <property type="entry name" value="EGF-like_CS"/>
</dbReference>
<dbReference type="PROSITE" id="PS50026">
    <property type="entry name" value="EGF_3"/>
    <property type="match status" value="6"/>
</dbReference>
<dbReference type="InterPro" id="IPR051022">
    <property type="entry name" value="Notch_Cell-Fate_Det"/>
</dbReference>